<feature type="region of interest" description="Disordered" evidence="1">
    <location>
        <begin position="29"/>
        <end position="71"/>
    </location>
</feature>
<evidence type="ECO:0000313" key="3">
    <source>
        <dbReference type="EMBL" id="CAJ0599833.1"/>
    </source>
</evidence>
<accession>A0AA36GWY1</accession>
<evidence type="ECO:0000256" key="1">
    <source>
        <dbReference type="SAM" id="MobiDB-lite"/>
    </source>
</evidence>
<evidence type="ECO:0000256" key="2">
    <source>
        <dbReference type="SAM" id="SignalP"/>
    </source>
</evidence>
<feature type="compositionally biased region" description="Low complexity" evidence="1">
    <location>
        <begin position="32"/>
        <end position="50"/>
    </location>
</feature>
<comment type="caution">
    <text evidence="3">The sequence shown here is derived from an EMBL/GenBank/DDBJ whole genome shotgun (WGS) entry which is preliminary data.</text>
</comment>
<protein>
    <recommendedName>
        <fullName evidence="5">Secreted protein</fullName>
    </recommendedName>
</protein>
<keyword evidence="4" id="KW-1185">Reference proteome</keyword>
<dbReference type="Proteomes" id="UP001176961">
    <property type="component" value="Unassembled WGS sequence"/>
</dbReference>
<proteinExistence type="predicted"/>
<name>A0AA36GWY1_CYLNA</name>
<dbReference type="EMBL" id="CATQJL010000223">
    <property type="protein sequence ID" value="CAJ0599833.1"/>
    <property type="molecule type" value="Genomic_DNA"/>
</dbReference>
<evidence type="ECO:0000313" key="4">
    <source>
        <dbReference type="Proteomes" id="UP001176961"/>
    </source>
</evidence>
<feature type="chain" id="PRO_5041204357" description="Secreted protein" evidence="2">
    <location>
        <begin position="26"/>
        <end position="71"/>
    </location>
</feature>
<keyword evidence="2" id="KW-0732">Signal</keyword>
<gene>
    <name evidence="3" type="ORF">CYNAS_LOCUS11816</name>
</gene>
<evidence type="ECO:0008006" key="5">
    <source>
        <dbReference type="Google" id="ProtNLM"/>
    </source>
</evidence>
<sequence length="71" mass="7441">MAELLGMSVILFSAFVASVKTCALAQSGGGRSQAQATSAPTAQTASTQQQKDGHEKIEKEINEDTMTVARI</sequence>
<feature type="signal peptide" evidence="2">
    <location>
        <begin position="1"/>
        <end position="25"/>
    </location>
</feature>
<reference evidence="3" key="1">
    <citation type="submission" date="2023-07" db="EMBL/GenBank/DDBJ databases">
        <authorList>
            <consortium name="CYATHOMIX"/>
        </authorList>
    </citation>
    <scope>NUCLEOTIDE SEQUENCE</scope>
    <source>
        <strain evidence="3">N/A</strain>
    </source>
</reference>
<feature type="compositionally biased region" description="Basic and acidic residues" evidence="1">
    <location>
        <begin position="51"/>
        <end position="62"/>
    </location>
</feature>
<dbReference type="AlphaFoldDB" id="A0AA36GWY1"/>
<organism evidence="3 4">
    <name type="scientific">Cylicocyclus nassatus</name>
    <name type="common">Nematode worm</name>
    <dbReference type="NCBI Taxonomy" id="53992"/>
    <lineage>
        <taxon>Eukaryota</taxon>
        <taxon>Metazoa</taxon>
        <taxon>Ecdysozoa</taxon>
        <taxon>Nematoda</taxon>
        <taxon>Chromadorea</taxon>
        <taxon>Rhabditida</taxon>
        <taxon>Rhabditina</taxon>
        <taxon>Rhabditomorpha</taxon>
        <taxon>Strongyloidea</taxon>
        <taxon>Strongylidae</taxon>
        <taxon>Cylicocyclus</taxon>
    </lineage>
</organism>